<feature type="region of interest" description="Disordered" evidence="1">
    <location>
        <begin position="74"/>
        <end position="93"/>
    </location>
</feature>
<feature type="compositionally biased region" description="Low complexity" evidence="1">
    <location>
        <begin position="177"/>
        <end position="191"/>
    </location>
</feature>
<accession>S7RGW7</accession>
<dbReference type="KEGG" id="gtr:GLOTRDRAFT_140791"/>
<sequence>MFAYVFDNLGPITIVVVSGDPYISYALSILRLRGHQVVVIAPKGCGMPVEQTVDMFMDWESDILAKSQKLSNNPLHRTSSALPGRNGDATLSLGSKVRIKPPENEWDGSWILRLSLFPWVVCEVKTSDGTPNPGPSSVSAEGHSSPTVNSDGESARPDPPSPAFMHSELSSPRSVASIISQPQSQRSLPSPVDHPQEDVSPIPLEDIASVDHGSPDSSICSSQGTPVPPDYPLPSTLSDPSKPSVALQSSFPAVLPKPSIPPQPSFPTPPTSNAAGTTSPASSTPTPTVKAAQQFSIVSGQQTQPSSLSTLPTIVTRPSPEAISPKAVVASLAASASPKVSNPTPAKPSSPAPARTAQPVNNTEPVMQEQFKPLARHLEAARRRGNGFVSYTQAESSVWTDQAVKDAAGARTFDSYIQMAVQSGVVSVIGSAKYLALQKAWHGKVP</sequence>
<keyword evidence="3" id="KW-1185">Reference proteome</keyword>
<dbReference type="RefSeq" id="XP_007869704.1">
    <property type="nucleotide sequence ID" value="XM_007871513.1"/>
</dbReference>
<feature type="compositionally biased region" description="Polar residues" evidence="1">
    <location>
        <begin position="235"/>
        <end position="251"/>
    </location>
</feature>
<dbReference type="GeneID" id="19304615"/>
<dbReference type="OMA" id="AYANPEW"/>
<feature type="region of interest" description="Disordered" evidence="1">
    <location>
        <begin position="335"/>
        <end position="363"/>
    </location>
</feature>
<gene>
    <name evidence="2" type="ORF">GLOTRDRAFT_140791</name>
</gene>
<dbReference type="Proteomes" id="UP000030669">
    <property type="component" value="Unassembled WGS sequence"/>
</dbReference>
<evidence type="ECO:0008006" key="4">
    <source>
        <dbReference type="Google" id="ProtNLM"/>
    </source>
</evidence>
<evidence type="ECO:0000256" key="1">
    <source>
        <dbReference type="SAM" id="MobiDB-lite"/>
    </source>
</evidence>
<evidence type="ECO:0000313" key="3">
    <source>
        <dbReference type="Proteomes" id="UP000030669"/>
    </source>
</evidence>
<feature type="compositionally biased region" description="Pro residues" evidence="1">
    <location>
        <begin position="258"/>
        <end position="270"/>
    </location>
</feature>
<feature type="compositionally biased region" description="Polar residues" evidence="1">
    <location>
        <begin position="127"/>
        <end position="152"/>
    </location>
</feature>
<feature type="region of interest" description="Disordered" evidence="1">
    <location>
        <begin position="127"/>
        <end position="314"/>
    </location>
</feature>
<protein>
    <recommendedName>
        <fullName evidence="4">NYN domain-containing protein</fullName>
    </recommendedName>
</protein>
<proteinExistence type="predicted"/>
<name>S7RGW7_GLOTA</name>
<feature type="compositionally biased region" description="Low complexity" evidence="1">
    <location>
        <begin position="335"/>
        <end position="344"/>
    </location>
</feature>
<organism evidence="2 3">
    <name type="scientific">Gloeophyllum trabeum (strain ATCC 11539 / FP-39264 / Madison 617)</name>
    <name type="common">Brown rot fungus</name>
    <dbReference type="NCBI Taxonomy" id="670483"/>
    <lineage>
        <taxon>Eukaryota</taxon>
        <taxon>Fungi</taxon>
        <taxon>Dikarya</taxon>
        <taxon>Basidiomycota</taxon>
        <taxon>Agaricomycotina</taxon>
        <taxon>Agaricomycetes</taxon>
        <taxon>Gloeophyllales</taxon>
        <taxon>Gloeophyllaceae</taxon>
        <taxon>Gloeophyllum</taxon>
    </lineage>
</organism>
<dbReference type="OrthoDB" id="549353at2759"/>
<dbReference type="HOGENOM" id="CLU_614011_0_0_1"/>
<feature type="compositionally biased region" description="Polar residues" evidence="1">
    <location>
        <begin position="291"/>
        <end position="313"/>
    </location>
</feature>
<dbReference type="EMBL" id="KB469309">
    <property type="protein sequence ID" value="EPQ51809.1"/>
    <property type="molecule type" value="Genomic_DNA"/>
</dbReference>
<feature type="compositionally biased region" description="Low complexity" evidence="1">
    <location>
        <begin position="271"/>
        <end position="288"/>
    </location>
</feature>
<evidence type="ECO:0000313" key="2">
    <source>
        <dbReference type="EMBL" id="EPQ51809.1"/>
    </source>
</evidence>
<feature type="compositionally biased region" description="Polar residues" evidence="1">
    <location>
        <begin position="215"/>
        <end position="225"/>
    </location>
</feature>
<reference evidence="2 3" key="1">
    <citation type="journal article" date="2012" name="Science">
        <title>The Paleozoic origin of enzymatic lignin decomposition reconstructed from 31 fungal genomes.</title>
        <authorList>
            <person name="Floudas D."/>
            <person name="Binder M."/>
            <person name="Riley R."/>
            <person name="Barry K."/>
            <person name="Blanchette R.A."/>
            <person name="Henrissat B."/>
            <person name="Martinez A.T."/>
            <person name="Otillar R."/>
            <person name="Spatafora J.W."/>
            <person name="Yadav J.S."/>
            <person name="Aerts A."/>
            <person name="Benoit I."/>
            <person name="Boyd A."/>
            <person name="Carlson A."/>
            <person name="Copeland A."/>
            <person name="Coutinho P.M."/>
            <person name="de Vries R.P."/>
            <person name="Ferreira P."/>
            <person name="Findley K."/>
            <person name="Foster B."/>
            <person name="Gaskell J."/>
            <person name="Glotzer D."/>
            <person name="Gorecki P."/>
            <person name="Heitman J."/>
            <person name="Hesse C."/>
            <person name="Hori C."/>
            <person name="Igarashi K."/>
            <person name="Jurgens J.A."/>
            <person name="Kallen N."/>
            <person name="Kersten P."/>
            <person name="Kohler A."/>
            <person name="Kuees U."/>
            <person name="Kumar T.K.A."/>
            <person name="Kuo A."/>
            <person name="LaButti K."/>
            <person name="Larrondo L.F."/>
            <person name="Lindquist E."/>
            <person name="Ling A."/>
            <person name="Lombard V."/>
            <person name="Lucas S."/>
            <person name="Lundell T."/>
            <person name="Martin R."/>
            <person name="McLaughlin D.J."/>
            <person name="Morgenstern I."/>
            <person name="Morin E."/>
            <person name="Murat C."/>
            <person name="Nagy L.G."/>
            <person name="Nolan M."/>
            <person name="Ohm R.A."/>
            <person name="Patyshakuliyeva A."/>
            <person name="Rokas A."/>
            <person name="Ruiz-Duenas F.J."/>
            <person name="Sabat G."/>
            <person name="Salamov A."/>
            <person name="Samejima M."/>
            <person name="Schmutz J."/>
            <person name="Slot J.C."/>
            <person name="St John F."/>
            <person name="Stenlid J."/>
            <person name="Sun H."/>
            <person name="Sun S."/>
            <person name="Syed K."/>
            <person name="Tsang A."/>
            <person name="Wiebenga A."/>
            <person name="Young D."/>
            <person name="Pisabarro A."/>
            <person name="Eastwood D.C."/>
            <person name="Martin F."/>
            <person name="Cullen D."/>
            <person name="Grigoriev I.V."/>
            <person name="Hibbett D.S."/>
        </authorList>
    </citation>
    <scope>NUCLEOTIDE SEQUENCE [LARGE SCALE GENOMIC DNA]</scope>
    <source>
        <strain evidence="2 3">ATCC 11539</strain>
    </source>
</reference>
<dbReference type="AlphaFoldDB" id="S7RGW7"/>